<accession>A0AAV9CFA9</accession>
<dbReference type="PANTHER" id="PTHR34952">
    <property type="entry name" value="OS05G0113500 PROTEIN"/>
    <property type="match status" value="1"/>
</dbReference>
<dbReference type="PANTHER" id="PTHR34952:SF2">
    <property type="entry name" value="OS05G0113500 PROTEIN"/>
    <property type="match status" value="1"/>
</dbReference>
<keyword evidence="3" id="KW-1185">Reference proteome</keyword>
<feature type="compositionally biased region" description="Basic residues" evidence="1">
    <location>
        <begin position="220"/>
        <end position="244"/>
    </location>
</feature>
<sequence>MDTATPCASSVSEGISSKPHVNTPPCDLKKSHVEPEQCTHSRFEEIVEEKSWDAAAMPSLNEEVDVKVQELGVALEVLHVQDVVGQSSGRTTSLNAYEICDVKNQVCTEFGNNGESLITANRQKGFDKSATFPVSAKVLLSSLSMNGMESISSTPLNGQNSLKVEGSSYARSISLPTSVRLVSAMKGGREQHGVTPKGKMSVKWAPGVYDPPTTLMSHTVKSHQQQRPKPKKKDNKHKHNKGKASRSEKKQNHPARRNLRLPAPNSDASLLEDGFSKLGTIEAMDLAVGGQDFKCRGSFFGSSLDKVRIPFAEAT</sequence>
<dbReference type="AlphaFoldDB" id="A0AAV9CFA9"/>
<dbReference type="Proteomes" id="UP001180020">
    <property type="component" value="Unassembled WGS sequence"/>
</dbReference>
<feature type="compositionally biased region" description="Polar residues" evidence="1">
    <location>
        <begin position="1"/>
        <end position="15"/>
    </location>
</feature>
<comment type="caution">
    <text evidence="2">The sequence shown here is derived from an EMBL/GenBank/DDBJ whole genome shotgun (WGS) entry which is preliminary data.</text>
</comment>
<evidence type="ECO:0000256" key="1">
    <source>
        <dbReference type="SAM" id="MobiDB-lite"/>
    </source>
</evidence>
<proteinExistence type="predicted"/>
<evidence type="ECO:0000313" key="2">
    <source>
        <dbReference type="EMBL" id="KAK1286747.1"/>
    </source>
</evidence>
<protein>
    <submittedName>
        <fullName evidence="2">Uncharacterized protein</fullName>
    </submittedName>
</protein>
<dbReference type="EMBL" id="JAUJYO010000020">
    <property type="protein sequence ID" value="KAK1286747.1"/>
    <property type="molecule type" value="Genomic_DNA"/>
</dbReference>
<name>A0AAV9CFA9_ACOCL</name>
<feature type="region of interest" description="Disordered" evidence="1">
    <location>
        <begin position="186"/>
        <end position="269"/>
    </location>
</feature>
<organism evidence="2 3">
    <name type="scientific">Acorus calamus</name>
    <name type="common">Sweet flag</name>
    <dbReference type="NCBI Taxonomy" id="4465"/>
    <lineage>
        <taxon>Eukaryota</taxon>
        <taxon>Viridiplantae</taxon>
        <taxon>Streptophyta</taxon>
        <taxon>Embryophyta</taxon>
        <taxon>Tracheophyta</taxon>
        <taxon>Spermatophyta</taxon>
        <taxon>Magnoliopsida</taxon>
        <taxon>Liliopsida</taxon>
        <taxon>Acoraceae</taxon>
        <taxon>Acorus</taxon>
    </lineage>
</organism>
<evidence type="ECO:0000313" key="3">
    <source>
        <dbReference type="Proteomes" id="UP001180020"/>
    </source>
</evidence>
<reference evidence="2" key="1">
    <citation type="journal article" date="2023" name="Nat. Commun.">
        <title>Diploid and tetraploid genomes of Acorus and the evolution of monocots.</title>
        <authorList>
            <person name="Ma L."/>
            <person name="Liu K.W."/>
            <person name="Li Z."/>
            <person name="Hsiao Y.Y."/>
            <person name="Qi Y."/>
            <person name="Fu T."/>
            <person name="Tang G.D."/>
            <person name="Zhang D."/>
            <person name="Sun W.H."/>
            <person name="Liu D.K."/>
            <person name="Li Y."/>
            <person name="Chen G.Z."/>
            <person name="Liu X.D."/>
            <person name="Liao X.Y."/>
            <person name="Jiang Y.T."/>
            <person name="Yu X."/>
            <person name="Hao Y."/>
            <person name="Huang J."/>
            <person name="Zhao X.W."/>
            <person name="Ke S."/>
            <person name="Chen Y.Y."/>
            <person name="Wu W.L."/>
            <person name="Hsu J.L."/>
            <person name="Lin Y.F."/>
            <person name="Huang M.D."/>
            <person name="Li C.Y."/>
            <person name="Huang L."/>
            <person name="Wang Z.W."/>
            <person name="Zhao X."/>
            <person name="Zhong W.Y."/>
            <person name="Peng D.H."/>
            <person name="Ahmad S."/>
            <person name="Lan S."/>
            <person name="Zhang J.S."/>
            <person name="Tsai W.C."/>
            <person name="Van de Peer Y."/>
            <person name="Liu Z.J."/>
        </authorList>
    </citation>
    <scope>NUCLEOTIDE SEQUENCE</scope>
    <source>
        <strain evidence="2">CP</strain>
    </source>
</reference>
<reference evidence="2" key="2">
    <citation type="submission" date="2023-06" db="EMBL/GenBank/DDBJ databases">
        <authorList>
            <person name="Ma L."/>
            <person name="Liu K.-W."/>
            <person name="Li Z."/>
            <person name="Hsiao Y.-Y."/>
            <person name="Qi Y."/>
            <person name="Fu T."/>
            <person name="Tang G."/>
            <person name="Zhang D."/>
            <person name="Sun W.-H."/>
            <person name="Liu D.-K."/>
            <person name="Li Y."/>
            <person name="Chen G.-Z."/>
            <person name="Liu X.-D."/>
            <person name="Liao X.-Y."/>
            <person name="Jiang Y.-T."/>
            <person name="Yu X."/>
            <person name="Hao Y."/>
            <person name="Huang J."/>
            <person name="Zhao X.-W."/>
            <person name="Ke S."/>
            <person name="Chen Y.-Y."/>
            <person name="Wu W.-L."/>
            <person name="Hsu J.-L."/>
            <person name="Lin Y.-F."/>
            <person name="Huang M.-D."/>
            <person name="Li C.-Y."/>
            <person name="Huang L."/>
            <person name="Wang Z.-W."/>
            <person name="Zhao X."/>
            <person name="Zhong W.-Y."/>
            <person name="Peng D.-H."/>
            <person name="Ahmad S."/>
            <person name="Lan S."/>
            <person name="Zhang J.-S."/>
            <person name="Tsai W.-C."/>
            <person name="Van De Peer Y."/>
            <person name="Liu Z.-J."/>
        </authorList>
    </citation>
    <scope>NUCLEOTIDE SEQUENCE</scope>
    <source>
        <strain evidence="2">CP</strain>
        <tissue evidence="2">Leaves</tissue>
    </source>
</reference>
<feature type="region of interest" description="Disordered" evidence="1">
    <location>
        <begin position="1"/>
        <end position="23"/>
    </location>
</feature>
<gene>
    <name evidence="2" type="ORF">QJS10_CPB20g00983</name>
</gene>